<reference evidence="2" key="2">
    <citation type="submission" date="2021-08" db="EMBL/GenBank/DDBJ databases">
        <authorList>
            <person name="Tani A."/>
            <person name="Ola A."/>
            <person name="Ogura Y."/>
            <person name="Katsura K."/>
            <person name="Hayashi T."/>
        </authorList>
    </citation>
    <scope>NUCLEOTIDE SEQUENCE</scope>
    <source>
        <strain evidence="2">DSM 23674</strain>
    </source>
</reference>
<evidence type="ECO:0000256" key="1">
    <source>
        <dbReference type="SAM" id="MobiDB-lite"/>
    </source>
</evidence>
<protein>
    <submittedName>
        <fullName evidence="2">Uncharacterized protein</fullName>
    </submittedName>
</protein>
<keyword evidence="3" id="KW-1185">Reference proteome</keyword>
<organism evidence="2 3">
    <name type="scientific">Methylobacterium thuringiense</name>
    <dbReference type="NCBI Taxonomy" id="1003091"/>
    <lineage>
        <taxon>Bacteria</taxon>
        <taxon>Pseudomonadati</taxon>
        <taxon>Pseudomonadota</taxon>
        <taxon>Alphaproteobacteria</taxon>
        <taxon>Hyphomicrobiales</taxon>
        <taxon>Methylobacteriaceae</taxon>
        <taxon>Methylobacterium</taxon>
    </lineage>
</organism>
<proteinExistence type="predicted"/>
<evidence type="ECO:0000313" key="2">
    <source>
        <dbReference type="EMBL" id="GJE56897.1"/>
    </source>
</evidence>
<dbReference type="EMBL" id="BPRA01000015">
    <property type="protein sequence ID" value="GJE56897.1"/>
    <property type="molecule type" value="Genomic_DNA"/>
</dbReference>
<dbReference type="Proteomes" id="UP001055101">
    <property type="component" value="Unassembled WGS sequence"/>
</dbReference>
<sequence>MNDHTTPDTRSSDLLVGDLFRRLYLMRDLSEVTFRAAIEGALVALGRAALEEAEARGRRVAERTGARPTDVRVTPWGQRRPTEGADLPEG</sequence>
<comment type="caution">
    <text evidence="2">The sequence shown here is derived from an EMBL/GenBank/DDBJ whole genome shotgun (WGS) entry which is preliminary data.</text>
</comment>
<feature type="region of interest" description="Disordered" evidence="1">
    <location>
        <begin position="59"/>
        <end position="90"/>
    </location>
</feature>
<name>A0ABQ4TQF5_9HYPH</name>
<dbReference type="RefSeq" id="WP_238232442.1">
    <property type="nucleotide sequence ID" value="NZ_BPRA01000015.1"/>
</dbReference>
<reference evidence="2" key="1">
    <citation type="journal article" date="2021" name="Front. Microbiol.">
        <title>Comprehensive Comparative Genomics and Phenotyping of Methylobacterium Species.</title>
        <authorList>
            <person name="Alessa O."/>
            <person name="Ogura Y."/>
            <person name="Fujitani Y."/>
            <person name="Takami H."/>
            <person name="Hayashi T."/>
            <person name="Sahin N."/>
            <person name="Tani A."/>
        </authorList>
    </citation>
    <scope>NUCLEOTIDE SEQUENCE</scope>
    <source>
        <strain evidence="2">DSM 23674</strain>
    </source>
</reference>
<accession>A0ABQ4TQF5</accession>
<evidence type="ECO:0000313" key="3">
    <source>
        <dbReference type="Proteomes" id="UP001055101"/>
    </source>
</evidence>
<gene>
    <name evidence="2" type="ORF">EKPJFOCH_3407</name>
</gene>